<name>A0A2U3K584_9BACT</name>
<accession>A0A2U3K584</accession>
<sequence length="100" mass="11090">MASFGNRVLRVEMRRKLAGIGVAQAAPVEQLSLTGISAQISTSFDSVHICRIRHNQLVPIGADWVPRTQPRQIHRSLVSGVSYRYLLIIRLLQQAPMGSV</sequence>
<reference evidence="2" key="1">
    <citation type="submission" date="2018-02" db="EMBL/GenBank/DDBJ databases">
        <authorList>
            <person name="Hausmann B."/>
        </authorList>
    </citation>
    <scope>NUCLEOTIDE SEQUENCE [LARGE SCALE GENOMIC DNA]</scope>
    <source>
        <strain evidence="2">Peat soil MAG SbA1</strain>
    </source>
</reference>
<dbReference type="EMBL" id="OMOD01000040">
    <property type="protein sequence ID" value="SPF34788.1"/>
    <property type="molecule type" value="Genomic_DNA"/>
</dbReference>
<protein>
    <submittedName>
        <fullName evidence="1">Uncharacterized protein</fullName>
    </submittedName>
</protein>
<organism evidence="1 2">
    <name type="scientific">Candidatus Sulfotelmatobacter kueseliae</name>
    <dbReference type="NCBI Taxonomy" id="2042962"/>
    <lineage>
        <taxon>Bacteria</taxon>
        <taxon>Pseudomonadati</taxon>
        <taxon>Acidobacteriota</taxon>
        <taxon>Terriglobia</taxon>
        <taxon>Terriglobales</taxon>
        <taxon>Candidatus Korobacteraceae</taxon>
        <taxon>Candidatus Sulfotelmatobacter</taxon>
    </lineage>
</organism>
<proteinExistence type="predicted"/>
<dbReference type="AlphaFoldDB" id="A0A2U3K584"/>
<gene>
    <name evidence="1" type="ORF">SBA1_1340001</name>
</gene>
<evidence type="ECO:0000313" key="2">
    <source>
        <dbReference type="Proteomes" id="UP000238701"/>
    </source>
</evidence>
<evidence type="ECO:0000313" key="1">
    <source>
        <dbReference type="EMBL" id="SPF34788.1"/>
    </source>
</evidence>
<dbReference type="Proteomes" id="UP000238701">
    <property type="component" value="Unassembled WGS sequence"/>
</dbReference>